<feature type="transmembrane region" description="Helical" evidence="1">
    <location>
        <begin position="9"/>
        <end position="31"/>
    </location>
</feature>
<feature type="transmembrane region" description="Helical" evidence="1">
    <location>
        <begin position="165"/>
        <end position="186"/>
    </location>
</feature>
<dbReference type="EMBL" id="NIHM01000015">
    <property type="protein sequence ID" value="PLT53930.1"/>
    <property type="molecule type" value="Genomic_DNA"/>
</dbReference>
<organism evidence="3 6">
    <name type="scientific">Mediterraneibacter gnavus</name>
    <name type="common">Ruminococcus gnavus</name>
    <dbReference type="NCBI Taxonomy" id="33038"/>
    <lineage>
        <taxon>Bacteria</taxon>
        <taxon>Bacillati</taxon>
        <taxon>Bacillota</taxon>
        <taxon>Clostridia</taxon>
        <taxon>Lachnospirales</taxon>
        <taxon>Lachnospiraceae</taxon>
        <taxon>Mediterraneibacter</taxon>
    </lineage>
</organism>
<dbReference type="EMBL" id="NIHW01000001">
    <property type="protein sequence ID" value="PLT89575.1"/>
    <property type="molecule type" value="Genomic_DNA"/>
</dbReference>
<dbReference type="InterPro" id="IPR024529">
    <property type="entry name" value="ECF_trnsprt_substrate-spec"/>
</dbReference>
<dbReference type="Proteomes" id="UP000234840">
    <property type="component" value="Unassembled WGS sequence"/>
</dbReference>
<feature type="transmembrane region" description="Helical" evidence="1">
    <location>
        <begin position="37"/>
        <end position="58"/>
    </location>
</feature>
<keyword evidence="1" id="KW-0812">Transmembrane</keyword>
<evidence type="ECO:0000313" key="2">
    <source>
        <dbReference type="EMBL" id="MCZ7692482.1"/>
    </source>
</evidence>
<evidence type="ECO:0000313" key="5">
    <source>
        <dbReference type="Proteomes" id="UP000234840"/>
    </source>
</evidence>
<accession>A0A2N5NGG2</accession>
<dbReference type="RefSeq" id="WP_101879914.1">
    <property type="nucleotide sequence ID" value="NZ_CACRUK010000004.1"/>
</dbReference>
<reference evidence="2" key="2">
    <citation type="submission" date="2022-12" db="EMBL/GenBank/DDBJ databases">
        <title>Genome of R. gnavus strain RSHDN_123.</title>
        <authorList>
            <person name="Abdugheni R."/>
        </authorList>
    </citation>
    <scope>NUCLEOTIDE SEQUENCE</scope>
    <source>
        <strain evidence="2">RSHDN_123</strain>
    </source>
</reference>
<dbReference type="GO" id="GO:0022857">
    <property type="term" value="F:transmembrane transporter activity"/>
    <property type="evidence" value="ECO:0007669"/>
    <property type="project" value="InterPro"/>
</dbReference>
<feature type="transmembrane region" description="Helical" evidence="1">
    <location>
        <begin position="70"/>
        <end position="89"/>
    </location>
</feature>
<comment type="caution">
    <text evidence="3">The sequence shown here is derived from an EMBL/GenBank/DDBJ whole genome shotgun (WGS) entry which is preliminary data.</text>
</comment>
<reference evidence="5 6" key="1">
    <citation type="journal article" date="2017" name="Genome Med.">
        <title>A novel Ruminococcus gnavus clade enriched in inflammatory bowel disease patients.</title>
        <authorList>
            <person name="Hall A.B."/>
            <person name="Yassour M."/>
            <person name="Sauk J."/>
            <person name="Garner A."/>
            <person name="Jiang X."/>
            <person name="Arthur T."/>
            <person name="Lagoudas G.K."/>
            <person name="Vatanen T."/>
            <person name="Fornelos N."/>
            <person name="Wilson R."/>
            <person name="Bertha M."/>
            <person name="Cohen M."/>
            <person name="Garber J."/>
            <person name="Khalili H."/>
            <person name="Gevers D."/>
            <person name="Ananthakrishnan A.N."/>
            <person name="Kugathasan S."/>
            <person name="Lander E.S."/>
            <person name="Blainey P."/>
            <person name="Vlamakis H."/>
            <person name="Xavier R.J."/>
            <person name="Huttenhower C."/>
        </authorList>
    </citation>
    <scope>NUCLEOTIDE SEQUENCE [LARGE SCALE GENOMIC DNA]</scope>
    <source>
        <strain evidence="3 6">RJX1118</strain>
        <strain evidence="4 5">RJX1128</strain>
    </source>
</reference>
<feature type="transmembrane region" description="Helical" evidence="1">
    <location>
        <begin position="136"/>
        <end position="159"/>
    </location>
</feature>
<evidence type="ECO:0000313" key="3">
    <source>
        <dbReference type="EMBL" id="PLT53930.1"/>
    </source>
</evidence>
<protein>
    <submittedName>
        <fullName evidence="3">ECF transporter S component</fullName>
    </submittedName>
</protein>
<evidence type="ECO:0000313" key="6">
    <source>
        <dbReference type="Proteomes" id="UP000234849"/>
    </source>
</evidence>
<keyword evidence="1" id="KW-1133">Transmembrane helix</keyword>
<dbReference type="Gene3D" id="1.10.1760.20">
    <property type="match status" value="1"/>
</dbReference>
<proteinExistence type="predicted"/>
<dbReference type="Proteomes" id="UP001148455">
    <property type="component" value="Unassembled WGS sequence"/>
</dbReference>
<sequence>MRKFSTNKLCILALCSVINLIGGQIALLLRFPIYLDSFGTVFAAAVMGPFYGMIPGIVSNLIGGVTTDIYALYYLPVQMITGCMAGFVFRKMPPHDGKDLGKILFGAGMISIPGTLVSSSITAIVFGGITSSGSTLLVQLFHHLGLGLTASVCMVQGLTDYADRAIVLALTAVLLALLPSSVKAAVNK</sequence>
<dbReference type="EMBL" id="JAPZED010000001">
    <property type="protein sequence ID" value="MCZ7692482.1"/>
    <property type="molecule type" value="Genomic_DNA"/>
</dbReference>
<dbReference type="AlphaFoldDB" id="A0A2N5NGG2"/>
<gene>
    <name evidence="3" type="ORF">CDL18_10825</name>
    <name evidence="4" type="ORF">CDL20_00885</name>
    <name evidence="2" type="ORF">O8D18_00230</name>
</gene>
<evidence type="ECO:0000256" key="1">
    <source>
        <dbReference type="SAM" id="Phobius"/>
    </source>
</evidence>
<dbReference type="Proteomes" id="UP000234849">
    <property type="component" value="Unassembled WGS sequence"/>
</dbReference>
<keyword evidence="1" id="KW-0472">Membrane</keyword>
<name>A0A2N5NGG2_MEDGN</name>
<evidence type="ECO:0000313" key="4">
    <source>
        <dbReference type="EMBL" id="PLT89575.1"/>
    </source>
</evidence>
<feature type="transmembrane region" description="Helical" evidence="1">
    <location>
        <begin position="109"/>
        <end position="129"/>
    </location>
</feature>
<dbReference type="Pfam" id="PF12822">
    <property type="entry name" value="ECF_trnsprt"/>
    <property type="match status" value="1"/>
</dbReference>